<name>A0AAX2ACM3_9BACT</name>
<dbReference type="GO" id="GO:0009016">
    <property type="term" value="F:succinyldiaminopimelate transaminase activity"/>
    <property type="evidence" value="ECO:0007669"/>
    <property type="project" value="UniProtKB-EC"/>
</dbReference>
<evidence type="ECO:0000256" key="1">
    <source>
        <dbReference type="ARBA" id="ARBA00001933"/>
    </source>
</evidence>
<reference evidence="8 10" key="2">
    <citation type="submission" date="2018-07" db="EMBL/GenBank/DDBJ databases">
        <title>Complete genome of the Arcobacter bivalviorum type strain LMG 26154.</title>
        <authorList>
            <person name="Miller W.G."/>
            <person name="Yee E."/>
            <person name="Bono J.L."/>
        </authorList>
    </citation>
    <scope>NUCLEOTIDE SEQUENCE [LARGE SCALE GENOMIC DNA]</scope>
    <source>
        <strain evidence="8 10">LMG 26154</strain>
    </source>
</reference>
<dbReference type="InterPro" id="IPR015422">
    <property type="entry name" value="PyrdxlP-dep_Trfase_small"/>
</dbReference>
<evidence type="ECO:0000256" key="4">
    <source>
        <dbReference type="ARBA" id="ARBA00022679"/>
    </source>
</evidence>
<keyword evidence="4 8" id="KW-0808">Transferase</keyword>
<dbReference type="InterPro" id="IPR004636">
    <property type="entry name" value="AcOrn/SuccOrn_fam"/>
</dbReference>
<comment type="pathway">
    <text evidence="6">Amino-acid biosynthesis.</text>
</comment>
<dbReference type="RefSeq" id="WP_114838934.1">
    <property type="nucleotide sequence ID" value="NZ_CP031217.1"/>
</dbReference>
<dbReference type="Proteomes" id="UP000289193">
    <property type="component" value="Unassembled WGS sequence"/>
</dbReference>
<dbReference type="PANTHER" id="PTHR11986:SF79">
    <property type="entry name" value="ACETYLORNITHINE AMINOTRANSFERASE, MITOCHONDRIAL"/>
    <property type="match status" value="1"/>
</dbReference>
<dbReference type="EC" id="2.6.1.17" evidence="8"/>
<dbReference type="Pfam" id="PF00202">
    <property type="entry name" value="Aminotran_3"/>
    <property type="match status" value="1"/>
</dbReference>
<dbReference type="FunFam" id="3.40.640.10:FF:000004">
    <property type="entry name" value="Acetylornithine aminotransferase"/>
    <property type="match status" value="1"/>
</dbReference>
<organism evidence="9 11">
    <name type="scientific">Halarcobacter bivalviorum</name>
    <dbReference type="NCBI Taxonomy" id="663364"/>
    <lineage>
        <taxon>Bacteria</taxon>
        <taxon>Pseudomonadati</taxon>
        <taxon>Campylobacterota</taxon>
        <taxon>Epsilonproteobacteria</taxon>
        <taxon>Campylobacterales</taxon>
        <taxon>Arcobacteraceae</taxon>
        <taxon>Halarcobacter</taxon>
    </lineage>
</organism>
<reference evidence="9 11" key="1">
    <citation type="submission" date="2017-10" db="EMBL/GenBank/DDBJ databases">
        <title>Genomics of the genus Arcobacter.</title>
        <authorList>
            <person name="Perez-Cataluna A."/>
            <person name="Figueras M.J."/>
        </authorList>
    </citation>
    <scope>NUCLEOTIDE SEQUENCE [LARGE SCALE GENOMIC DNA]</scope>
    <source>
        <strain evidence="9 11">CECT 7835</strain>
    </source>
</reference>
<keyword evidence="2 9" id="KW-0032">Aminotransferase</keyword>
<proteinExistence type="inferred from homology"/>
<dbReference type="Proteomes" id="UP000253850">
    <property type="component" value="Chromosome"/>
</dbReference>
<dbReference type="GO" id="GO:0003992">
    <property type="term" value="F:N2-acetyl-L-ornithine:2-oxoglutarate 5-aminotransferase activity"/>
    <property type="evidence" value="ECO:0007669"/>
    <property type="project" value="UniProtKB-EC"/>
</dbReference>
<dbReference type="PROSITE" id="PS00600">
    <property type="entry name" value="AA_TRANSFER_CLASS_3"/>
    <property type="match status" value="1"/>
</dbReference>
<keyword evidence="11" id="KW-1185">Reference proteome</keyword>
<protein>
    <submittedName>
        <fullName evidence="9">Aspartate aminotransferase family protein</fullName>
    </submittedName>
    <submittedName>
        <fullName evidence="8">N-succinyldiaminopimelate-aminotransferase / acetylornithine transaminase</fullName>
        <ecNumber evidence="8">2.6.1.11</ecNumber>
        <ecNumber evidence="8">2.6.1.17</ecNumber>
    </submittedName>
</protein>
<evidence type="ECO:0000256" key="2">
    <source>
        <dbReference type="ARBA" id="ARBA00022576"/>
    </source>
</evidence>
<keyword evidence="5 7" id="KW-0663">Pyridoxal phosphate</keyword>
<sequence>MNNNYLFPVYKQINIEFEYGKGSSLYDKKSNKYIDFTSGIGVNSLGHAHPKVIKTINKQANKLIHLSNIYSIKVQKECAKKIVKLSTYEKMKCFFCNSGAEANEAAIKFIRKYAYLNEIKNHKIITINNSFHGRTLTTLKATAQEDKQKGFGPFTDEFIYAKDIEDIKNKIDENTVAVMLELVQGEGGINAFDKKQIQTLAKELKNKKILLAIDEVQTGVYRTGEFLASNYYEIKPDIITLAKGLAGGLPIGVMMSDIEDVFTLGNHGSTFGGNPLCTKVALEVLTILEKRYKTKKLQKTVEIFQKELDKFYLKNKEYFVCKTGIGLMLGLKLKDENNLSKVFEEALKHKLLVLKSGKDIIRFLPSLLILEKEIKEGFRKLQKSIIKLNNKDKK</sequence>
<dbReference type="PIRSF" id="PIRSF000521">
    <property type="entry name" value="Transaminase_4ab_Lys_Orn"/>
    <property type="match status" value="1"/>
</dbReference>
<dbReference type="InterPro" id="IPR015421">
    <property type="entry name" value="PyrdxlP-dep_Trfase_major"/>
</dbReference>
<dbReference type="CDD" id="cd00610">
    <property type="entry name" value="OAT_like"/>
    <property type="match status" value="1"/>
</dbReference>
<comment type="cofactor">
    <cofactor evidence="1">
        <name>pyridoxal 5'-phosphate</name>
        <dbReference type="ChEBI" id="CHEBI:597326"/>
    </cofactor>
</comment>
<evidence type="ECO:0000256" key="7">
    <source>
        <dbReference type="RuleBase" id="RU003560"/>
    </source>
</evidence>
<evidence type="ECO:0000256" key="3">
    <source>
        <dbReference type="ARBA" id="ARBA00022605"/>
    </source>
</evidence>
<dbReference type="EMBL" id="PDKM01000001">
    <property type="protein sequence ID" value="RXK11200.1"/>
    <property type="molecule type" value="Genomic_DNA"/>
</dbReference>
<dbReference type="AlphaFoldDB" id="A0AAX2ACM3"/>
<gene>
    <name evidence="8" type="primary">argDII</name>
    <name evidence="8" type="ORF">ABIV_1087</name>
    <name evidence="9" type="ORF">CRV05_02200</name>
</gene>
<evidence type="ECO:0000313" key="9">
    <source>
        <dbReference type="EMBL" id="RXK11200.1"/>
    </source>
</evidence>
<comment type="similarity">
    <text evidence="7">Belongs to the class-III pyridoxal-phosphate-dependent aminotransferase family.</text>
</comment>
<dbReference type="EC" id="2.6.1.11" evidence="8"/>
<dbReference type="InterPro" id="IPR049704">
    <property type="entry name" value="Aminotrans_3_PPA_site"/>
</dbReference>
<dbReference type="KEGG" id="hbv:ABIV_1087"/>
<dbReference type="InterPro" id="IPR015424">
    <property type="entry name" value="PyrdxlP-dep_Trfase"/>
</dbReference>
<evidence type="ECO:0000256" key="6">
    <source>
        <dbReference type="ARBA" id="ARBA00029440"/>
    </source>
</evidence>
<dbReference type="Gene3D" id="3.40.640.10">
    <property type="entry name" value="Type I PLP-dependent aspartate aminotransferase-like (Major domain)"/>
    <property type="match status" value="1"/>
</dbReference>
<dbReference type="NCBIfam" id="TIGR00707">
    <property type="entry name" value="argD"/>
    <property type="match status" value="1"/>
</dbReference>
<dbReference type="GO" id="GO:0042802">
    <property type="term" value="F:identical protein binding"/>
    <property type="evidence" value="ECO:0007669"/>
    <property type="project" value="TreeGrafter"/>
</dbReference>
<evidence type="ECO:0000313" key="10">
    <source>
        <dbReference type="Proteomes" id="UP000253850"/>
    </source>
</evidence>
<accession>A0AAX2ACM3</accession>
<dbReference type="GO" id="GO:0006526">
    <property type="term" value="P:L-arginine biosynthetic process"/>
    <property type="evidence" value="ECO:0007669"/>
    <property type="project" value="UniProtKB-ARBA"/>
</dbReference>
<evidence type="ECO:0000313" key="8">
    <source>
        <dbReference type="EMBL" id="AXH12091.1"/>
    </source>
</evidence>
<dbReference type="SUPFAM" id="SSF53383">
    <property type="entry name" value="PLP-dependent transferases"/>
    <property type="match status" value="1"/>
</dbReference>
<dbReference type="Gene3D" id="3.90.1150.10">
    <property type="entry name" value="Aspartate Aminotransferase, domain 1"/>
    <property type="match status" value="1"/>
</dbReference>
<evidence type="ECO:0000256" key="5">
    <source>
        <dbReference type="ARBA" id="ARBA00022898"/>
    </source>
</evidence>
<dbReference type="InterPro" id="IPR005814">
    <property type="entry name" value="Aminotrans_3"/>
</dbReference>
<dbReference type="InterPro" id="IPR050103">
    <property type="entry name" value="Class-III_PLP-dep_AT"/>
</dbReference>
<keyword evidence="3" id="KW-0028">Amino-acid biosynthesis</keyword>
<dbReference type="EMBL" id="CP031217">
    <property type="protein sequence ID" value="AXH12091.1"/>
    <property type="molecule type" value="Genomic_DNA"/>
</dbReference>
<dbReference type="PANTHER" id="PTHR11986">
    <property type="entry name" value="AMINOTRANSFERASE CLASS III"/>
    <property type="match status" value="1"/>
</dbReference>
<dbReference type="NCBIfam" id="NF002325">
    <property type="entry name" value="PRK01278.1"/>
    <property type="match status" value="1"/>
</dbReference>
<evidence type="ECO:0000313" key="11">
    <source>
        <dbReference type="Proteomes" id="UP000289193"/>
    </source>
</evidence>
<dbReference type="GO" id="GO:0030170">
    <property type="term" value="F:pyridoxal phosphate binding"/>
    <property type="evidence" value="ECO:0007669"/>
    <property type="project" value="InterPro"/>
</dbReference>